<dbReference type="RefSeq" id="WP_084337017.1">
    <property type="nucleotide sequence ID" value="NZ_CBKZNZ010000010.1"/>
</dbReference>
<dbReference type="Proteomes" id="UP000198706">
    <property type="component" value="Unassembled WGS sequence"/>
</dbReference>
<dbReference type="EMBL" id="FNFD01000002">
    <property type="protein sequence ID" value="SDJ63042.1"/>
    <property type="molecule type" value="Genomic_DNA"/>
</dbReference>
<sequence length="386" mass="43559">MNAPINRDLLIQLLADHQAPCLSLYQPTHRAFPDRQQDPIRFRNLVEELQRSLEKTHSEESIAALLRPFRELQENEEFWTHNLEGLAVFGGPDLFRVFRLQRRVPALAVVAQSFHLKPLVRINQSAERYQVLCLDRNKVRLFEGSRDALDEVDLADAVPRTLEDALGTEMTDKNQSGLTEGFSGPGERGRAMRHGPSGKQDDIDMDRDRYFLAVDKAITECHSRPSGLPLILAALPEYKGHFHRISHNPYLLPHGIDLNPGALNVDQLREQSWKVMQPQFQKRLEGFIEEYGESVGHGLGSDDPVEIGHATIENRVSMLLVEADRHLPGRLDPETGDSQPAKSEDPNVDDLLDDLMECTLKHGGEVLVVPPERMPSKTGVAAIYRF</sequence>
<gene>
    <name evidence="2" type="ORF">SAMN05216186_102156</name>
</gene>
<feature type="region of interest" description="Disordered" evidence="1">
    <location>
        <begin position="172"/>
        <end position="200"/>
    </location>
</feature>
<dbReference type="InterPro" id="IPR041289">
    <property type="entry name" value="Bact_RF_family3"/>
</dbReference>
<dbReference type="Pfam" id="PF18845">
    <property type="entry name" value="baeRF_family3"/>
    <property type="match status" value="1"/>
</dbReference>
<evidence type="ECO:0000313" key="2">
    <source>
        <dbReference type="EMBL" id="SDJ63042.1"/>
    </source>
</evidence>
<protein>
    <submittedName>
        <fullName evidence="2">Uncharacterized protein</fullName>
    </submittedName>
</protein>
<dbReference type="OrthoDB" id="4393931at2"/>
<proteinExistence type="predicted"/>
<evidence type="ECO:0000256" key="1">
    <source>
        <dbReference type="SAM" id="MobiDB-lite"/>
    </source>
</evidence>
<feature type="region of interest" description="Disordered" evidence="1">
    <location>
        <begin position="328"/>
        <end position="349"/>
    </location>
</feature>
<dbReference type="STRING" id="137658.SAMN05216186_102156"/>
<reference evidence="2 3" key="1">
    <citation type="submission" date="2016-10" db="EMBL/GenBank/DDBJ databases">
        <authorList>
            <person name="de Groot N.N."/>
        </authorList>
    </citation>
    <scope>NUCLEOTIDE SEQUENCE [LARGE SCALE GENOMIC DNA]</scope>
    <source>
        <strain evidence="2 3">JCM 21544</strain>
    </source>
</reference>
<name>A0A1G8VA97_9PSED</name>
<evidence type="ECO:0000313" key="3">
    <source>
        <dbReference type="Proteomes" id="UP000198706"/>
    </source>
</evidence>
<dbReference type="AlphaFoldDB" id="A0A1G8VA97"/>
<organism evidence="2 3">
    <name type="scientific">Pseudomonas indica</name>
    <dbReference type="NCBI Taxonomy" id="137658"/>
    <lineage>
        <taxon>Bacteria</taxon>
        <taxon>Pseudomonadati</taxon>
        <taxon>Pseudomonadota</taxon>
        <taxon>Gammaproteobacteria</taxon>
        <taxon>Pseudomonadales</taxon>
        <taxon>Pseudomonadaceae</taxon>
        <taxon>Pseudomonas</taxon>
    </lineage>
</organism>
<keyword evidence="3" id="KW-1185">Reference proteome</keyword>
<accession>A0A1G8VA97</accession>